<sequence>VTALAAEKRVRRRRRKAPPKSEFQIREEKREMGVLARDLAVALKVSDEDIRKRREERRKKQQKEREMDTFEADPIWNLNEGEDSVDPNIFGFPFIWVQLGHIILGVTLVAAAAVGGNSLTPS</sequence>
<evidence type="ECO:0000313" key="3">
    <source>
        <dbReference type="Proteomes" id="UP000601435"/>
    </source>
</evidence>
<dbReference type="AlphaFoldDB" id="A0A812L733"/>
<reference evidence="2" key="1">
    <citation type="submission" date="2021-02" db="EMBL/GenBank/DDBJ databases">
        <authorList>
            <person name="Dougan E. K."/>
            <person name="Rhodes N."/>
            <person name="Thang M."/>
            <person name="Chan C."/>
        </authorList>
    </citation>
    <scope>NUCLEOTIDE SEQUENCE</scope>
</reference>
<dbReference type="Proteomes" id="UP000601435">
    <property type="component" value="Unassembled WGS sequence"/>
</dbReference>
<proteinExistence type="predicted"/>
<comment type="caution">
    <text evidence="2">The sequence shown here is derived from an EMBL/GenBank/DDBJ whole genome shotgun (WGS) entry which is preliminary data.</text>
</comment>
<feature type="compositionally biased region" description="Basic residues" evidence="1">
    <location>
        <begin position="9"/>
        <end position="18"/>
    </location>
</feature>
<name>A0A812L733_9DINO</name>
<evidence type="ECO:0000313" key="2">
    <source>
        <dbReference type="EMBL" id="CAE7239274.1"/>
    </source>
</evidence>
<feature type="region of interest" description="Disordered" evidence="1">
    <location>
        <begin position="1"/>
        <end position="22"/>
    </location>
</feature>
<accession>A0A812L733</accession>
<protein>
    <submittedName>
        <fullName evidence="2">Uncharacterized protein</fullName>
    </submittedName>
</protein>
<gene>
    <name evidence="2" type="ORF">SNEC2469_LOCUS4207</name>
</gene>
<dbReference type="EMBL" id="CAJNJA010008682">
    <property type="protein sequence ID" value="CAE7239274.1"/>
    <property type="molecule type" value="Genomic_DNA"/>
</dbReference>
<keyword evidence="3" id="KW-1185">Reference proteome</keyword>
<evidence type="ECO:0000256" key="1">
    <source>
        <dbReference type="SAM" id="MobiDB-lite"/>
    </source>
</evidence>
<organism evidence="2 3">
    <name type="scientific">Symbiodinium necroappetens</name>
    <dbReference type="NCBI Taxonomy" id="1628268"/>
    <lineage>
        <taxon>Eukaryota</taxon>
        <taxon>Sar</taxon>
        <taxon>Alveolata</taxon>
        <taxon>Dinophyceae</taxon>
        <taxon>Suessiales</taxon>
        <taxon>Symbiodiniaceae</taxon>
        <taxon>Symbiodinium</taxon>
    </lineage>
</organism>
<feature type="non-terminal residue" evidence="2">
    <location>
        <position position="1"/>
    </location>
</feature>